<dbReference type="Proteomes" id="UP001367508">
    <property type="component" value="Unassembled WGS sequence"/>
</dbReference>
<sequence length="143" mass="16479">MIVYLMRYSNRSFFSKSEESPQISSMKVMLMWVRLVHPIPIKVSDEAFKRVKNVEAERNYTLLLEHGMANQMQKCSSTTIRAIFVISKCSSLGNFKGEILKQNQPKIVSIIAEFEESGLSPYIIAIVLVMWAFESGVEYKMWT</sequence>
<protein>
    <submittedName>
        <fullName evidence="1">Uncharacterized protein</fullName>
    </submittedName>
</protein>
<evidence type="ECO:0000313" key="1">
    <source>
        <dbReference type="EMBL" id="KAK7343560.1"/>
    </source>
</evidence>
<name>A0AAN9LW80_CANGL</name>
<organism evidence="1 2">
    <name type="scientific">Canavalia gladiata</name>
    <name type="common">Sword bean</name>
    <name type="synonym">Dolichos gladiatus</name>
    <dbReference type="NCBI Taxonomy" id="3824"/>
    <lineage>
        <taxon>Eukaryota</taxon>
        <taxon>Viridiplantae</taxon>
        <taxon>Streptophyta</taxon>
        <taxon>Embryophyta</taxon>
        <taxon>Tracheophyta</taxon>
        <taxon>Spermatophyta</taxon>
        <taxon>Magnoliopsida</taxon>
        <taxon>eudicotyledons</taxon>
        <taxon>Gunneridae</taxon>
        <taxon>Pentapetalae</taxon>
        <taxon>rosids</taxon>
        <taxon>fabids</taxon>
        <taxon>Fabales</taxon>
        <taxon>Fabaceae</taxon>
        <taxon>Papilionoideae</taxon>
        <taxon>50 kb inversion clade</taxon>
        <taxon>NPAAA clade</taxon>
        <taxon>indigoferoid/millettioid clade</taxon>
        <taxon>Phaseoleae</taxon>
        <taxon>Canavalia</taxon>
    </lineage>
</organism>
<dbReference type="AlphaFoldDB" id="A0AAN9LW80"/>
<accession>A0AAN9LW80</accession>
<comment type="caution">
    <text evidence="1">The sequence shown here is derived from an EMBL/GenBank/DDBJ whole genome shotgun (WGS) entry which is preliminary data.</text>
</comment>
<keyword evidence="2" id="KW-1185">Reference proteome</keyword>
<reference evidence="1 2" key="1">
    <citation type="submission" date="2024-01" db="EMBL/GenBank/DDBJ databases">
        <title>The genomes of 5 underutilized Papilionoideae crops provide insights into root nodulation and disease resistanc.</title>
        <authorList>
            <person name="Jiang F."/>
        </authorList>
    </citation>
    <scope>NUCLEOTIDE SEQUENCE [LARGE SCALE GENOMIC DNA]</scope>
    <source>
        <strain evidence="1">LVBAO_FW01</strain>
        <tissue evidence="1">Leaves</tissue>
    </source>
</reference>
<evidence type="ECO:0000313" key="2">
    <source>
        <dbReference type="Proteomes" id="UP001367508"/>
    </source>
</evidence>
<proteinExistence type="predicted"/>
<dbReference type="EMBL" id="JAYMYQ010000003">
    <property type="protein sequence ID" value="KAK7343560.1"/>
    <property type="molecule type" value="Genomic_DNA"/>
</dbReference>
<gene>
    <name evidence="1" type="ORF">VNO77_12376</name>
</gene>